<organism evidence="2 3">
    <name type="scientific">Gemmata palustris</name>
    <dbReference type="NCBI Taxonomy" id="2822762"/>
    <lineage>
        <taxon>Bacteria</taxon>
        <taxon>Pseudomonadati</taxon>
        <taxon>Planctomycetota</taxon>
        <taxon>Planctomycetia</taxon>
        <taxon>Gemmatales</taxon>
        <taxon>Gemmataceae</taxon>
        <taxon>Gemmata</taxon>
    </lineage>
</organism>
<keyword evidence="3" id="KW-1185">Reference proteome</keyword>
<accession>A0ABS5BKM1</accession>
<proteinExistence type="predicted"/>
<dbReference type="Gene3D" id="3.90.550.10">
    <property type="entry name" value="Spore Coat Polysaccharide Biosynthesis Protein SpsA, Chain A"/>
    <property type="match status" value="1"/>
</dbReference>
<dbReference type="EMBL" id="JAGKQQ010000001">
    <property type="protein sequence ID" value="MBP3954257.1"/>
    <property type="molecule type" value="Genomic_DNA"/>
</dbReference>
<dbReference type="Pfam" id="PF00535">
    <property type="entry name" value="Glycos_transf_2"/>
    <property type="match status" value="1"/>
</dbReference>
<feature type="domain" description="Glycosyltransferase 2-like" evidence="1">
    <location>
        <begin position="224"/>
        <end position="387"/>
    </location>
</feature>
<reference evidence="2 3" key="1">
    <citation type="submission" date="2021-04" db="EMBL/GenBank/DDBJ databases">
        <authorList>
            <person name="Ivanova A."/>
        </authorList>
    </citation>
    <scope>NUCLEOTIDE SEQUENCE [LARGE SCALE GENOMIC DNA]</scope>
    <source>
        <strain evidence="2 3">G18</strain>
    </source>
</reference>
<dbReference type="PANTHER" id="PTHR43685:SF2">
    <property type="entry name" value="GLYCOSYLTRANSFERASE 2-LIKE DOMAIN-CONTAINING PROTEIN"/>
    <property type="match status" value="1"/>
</dbReference>
<evidence type="ECO:0000313" key="3">
    <source>
        <dbReference type="Proteomes" id="UP000676565"/>
    </source>
</evidence>
<dbReference type="InterPro" id="IPR029044">
    <property type="entry name" value="Nucleotide-diphossugar_trans"/>
</dbReference>
<comment type="caution">
    <text evidence="2">The sequence shown here is derived from an EMBL/GenBank/DDBJ whole genome shotgun (WGS) entry which is preliminary data.</text>
</comment>
<dbReference type="PANTHER" id="PTHR43685">
    <property type="entry name" value="GLYCOSYLTRANSFERASE"/>
    <property type="match status" value="1"/>
</dbReference>
<sequence>MFPNDSPPVRGRACLVVDDPSGLITDAPALRDLLQNGWTVHVLACAGTEAGVATRLRAAGIGYTDLTAIEPPADFRVHELHGDGPAERSELARHAVEGLHREHNFDVIEFSARGGLGARAVQAKCAGLALTDVALAVRLDGSTQRDRESRQRWPSDFAAVEGDYLERFAFEGADIQCVPDDALAAFVRRNGWAIRPDAVTSAVGYSRSPAVANPNASALPLVTIAIAHHNLGRYFPDTLATLAAQTYPNIEVIAIDDGSTDVASVEVFESMRARYPAYRFLRQENAGIGATRNRCLELATGEFFVPVDADNLARPDMIARFVTGMQRNPGLSAMTCYFLAFDVDAPNLHPERYLYAHRPVGGPHALAGIRNVYGDANAIFRTAALKAVGGYETDRGTSCEDWEAFVKLVHAGHKIGVVPEHLFYYRHRPGGFSRSTNWFANHQRVLRQFANPGTLPPADALALWTALLGFHQQLEYMQNAQPPRRHKLADRAYSVLGKPLKWVRRIGRR</sequence>
<dbReference type="SUPFAM" id="SSF53448">
    <property type="entry name" value="Nucleotide-diphospho-sugar transferases"/>
    <property type="match status" value="1"/>
</dbReference>
<dbReference type="CDD" id="cd00761">
    <property type="entry name" value="Glyco_tranf_GTA_type"/>
    <property type="match status" value="1"/>
</dbReference>
<dbReference type="InterPro" id="IPR050834">
    <property type="entry name" value="Glycosyltransf_2"/>
</dbReference>
<protein>
    <submittedName>
        <fullName evidence="2">Glycosyltransferase family 2 protein</fullName>
    </submittedName>
</protein>
<name>A0ABS5BKM1_9BACT</name>
<dbReference type="RefSeq" id="WP_210652397.1">
    <property type="nucleotide sequence ID" value="NZ_JAGKQQ010000001.1"/>
</dbReference>
<dbReference type="InterPro" id="IPR001173">
    <property type="entry name" value="Glyco_trans_2-like"/>
</dbReference>
<evidence type="ECO:0000259" key="1">
    <source>
        <dbReference type="Pfam" id="PF00535"/>
    </source>
</evidence>
<dbReference type="Proteomes" id="UP000676565">
    <property type="component" value="Unassembled WGS sequence"/>
</dbReference>
<gene>
    <name evidence="2" type="ORF">J8F10_02975</name>
</gene>
<evidence type="ECO:0000313" key="2">
    <source>
        <dbReference type="EMBL" id="MBP3954257.1"/>
    </source>
</evidence>